<dbReference type="CDD" id="cd00519">
    <property type="entry name" value="Lipase_3"/>
    <property type="match status" value="1"/>
</dbReference>
<proteinExistence type="predicted"/>
<keyword evidence="2 5" id="KW-0378">Hydrolase</keyword>
<keyword evidence="1 3" id="KW-0732">Signal</keyword>
<gene>
    <name evidence="5" type="ORF">BT63DRAFT_411641</name>
</gene>
<feature type="domain" description="Fungal lipase-type" evidence="4">
    <location>
        <begin position="96"/>
        <end position="231"/>
    </location>
</feature>
<dbReference type="GO" id="GO:0006629">
    <property type="term" value="P:lipid metabolic process"/>
    <property type="evidence" value="ECO:0007669"/>
    <property type="project" value="InterPro"/>
</dbReference>
<evidence type="ECO:0000256" key="3">
    <source>
        <dbReference type="SAM" id="SignalP"/>
    </source>
</evidence>
<accession>A0A6A6UKZ5</accession>
<dbReference type="Proteomes" id="UP000799302">
    <property type="component" value="Unassembled WGS sequence"/>
</dbReference>
<dbReference type="InterPro" id="IPR002921">
    <property type="entry name" value="Fungal_lipase-type"/>
</dbReference>
<dbReference type="AlphaFoldDB" id="A0A6A6UKZ5"/>
<evidence type="ECO:0000256" key="2">
    <source>
        <dbReference type="ARBA" id="ARBA00022801"/>
    </source>
</evidence>
<dbReference type="GO" id="GO:0016787">
    <property type="term" value="F:hydrolase activity"/>
    <property type="evidence" value="ECO:0007669"/>
    <property type="project" value="UniProtKB-KW"/>
</dbReference>
<feature type="chain" id="PRO_5025340964" evidence="3">
    <location>
        <begin position="18"/>
        <end position="302"/>
    </location>
</feature>
<dbReference type="InterPro" id="IPR029058">
    <property type="entry name" value="AB_hydrolase_fold"/>
</dbReference>
<reference evidence="5" key="1">
    <citation type="journal article" date="2020" name="Stud. Mycol.">
        <title>101 Dothideomycetes genomes: a test case for predicting lifestyles and emergence of pathogens.</title>
        <authorList>
            <person name="Haridas S."/>
            <person name="Albert R."/>
            <person name="Binder M."/>
            <person name="Bloem J."/>
            <person name="Labutti K."/>
            <person name="Salamov A."/>
            <person name="Andreopoulos B."/>
            <person name="Baker S."/>
            <person name="Barry K."/>
            <person name="Bills G."/>
            <person name="Bluhm B."/>
            <person name="Cannon C."/>
            <person name="Castanera R."/>
            <person name="Culley D."/>
            <person name="Daum C."/>
            <person name="Ezra D."/>
            <person name="Gonzalez J."/>
            <person name="Henrissat B."/>
            <person name="Kuo A."/>
            <person name="Liang C."/>
            <person name="Lipzen A."/>
            <person name="Lutzoni F."/>
            <person name="Magnuson J."/>
            <person name="Mondo S."/>
            <person name="Nolan M."/>
            <person name="Ohm R."/>
            <person name="Pangilinan J."/>
            <person name="Park H.-J."/>
            <person name="Ramirez L."/>
            <person name="Alfaro M."/>
            <person name="Sun H."/>
            <person name="Tritt A."/>
            <person name="Yoshinaga Y."/>
            <person name="Zwiers L.-H."/>
            <person name="Turgeon B."/>
            <person name="Goodwin S."/>
            <person name="Spatafora J."/>
            <person name="Crous P."/>
            <person name="Grigoriev I."/>
        </authorList>
    </citation>
    <scope>NUCLEOTIDE SEQUENCE</scope>
    <source>
        <strain evidence="5">CBS 115976</strain>
    </source>
</reference>
<dbReference type="EMBL" id="MU004232">
    <property type="protein sequence ID" value="KAF2672366.1"/>
    <property type="molecule type" value="Genomic_DNA"/>
</dbReference>
<protein>
    <submittedName>
        <fullName evidence="5">Alpha/beta-hydrolase</fullName>
    </submittedName>
</protein>
<name>A0A6A6UKZ5_9PEZI</name>
<evidence type="ECO:0000256" key="1">
    <source>
        <dbReference type="ARBA" id="ARBA00022729"/>
    </source>
</evidence>
<evidence type="ECO:0000313" key="6">
    <source>
        <dbReference type="Proteomes" id="UP000799302"/>
    </source>
</evidence>
<dbReference type="Pfam" id="PF01764">
    <property type="entry name" value="Lipase_3"/>
    <property type="match status" value="1"/>
</dbReference>
<keyword evidence="6" id="KW-1185">Reference proteome</keyword>
<dbReference type="OrthoDB" id="426718at2759"/>
<dbReference type="SUPFAM" id="SSF53474">
    <property type="entry name" value="alpha/beta-Hydrolases"/>
    <property type="match status" value="1"/>
</dbReference>
<dbReference type="PANTHER" id="PTHR46640:SF1">
    <property type="entry name" value="FUNGAL LIPASE-LIKE DOMAIN-CONTAINING PROTEIN-RELATED"/>
    <property type="match status" value="1"/>
</dbReference>
<dbReference type="Gene3D" id="3.40.50.1820">
    <property type="entry name" value="alpha/beta hydrolase"/>
    <property type="match status" value="1"/>
</dbReference>
<dbReference type="PANTHER" id="PTHR46640">
    <property type="entry name" value="TRIACYLGLYCEROL LIPASE, PUTATIVE (AFU_ORTHOLOGUE AFUA_6G06510)-RELATED"/>
    <property type="match status" value="1"/>
</dbReference>
<evidence type="ECO:0000313" key="5">
    <source>
        <dbReference type="EMBL" id="KAF2672366.1"/>
    </source>
</evidence>
<evidence type="ECO:0000259" key="4">
    <source>
        <dbReference type="Pfam" id="PF01764"/>
    </source>
</evidence>
<organism evidence="5 6">
    <name type="scientific">Microthyrium microscopicum</name>
    <dbReference type="NCBI Taxonomy" id="703497"/>
    <lineage>
        <taxon>Eukaryota</taxon>
        <taxon>Fungi</taxon>
        <taxon>Dikarya</taxon>
        <taxon>Ascomycota</taxon>
        <taxon>Pezizomycotina</taxon>
        <taxon>Dothideomycetes</taxon>
        <taxon>Dothideomycetes incertae sedis</taxon>
        <taxon>Microthyriales</taxon>
        <taxon>Microthyriaceae</taxon>
        <taxon>Microthyrium</taxon>
    </lineage>
</organism>
<dbReference type="InterPro" id="IPR051299">
    <property type="entry name" value="AB_hydrolase_lip/est"/>
</dbReference>
<feature type="signal peptide" evidence="3">
    <location>
        <begin position="1"/>
        <end position="17"/>
    </location>
</feature>
<sequence length="302" mass="32049">MKLPLLYLLCSIKSAVGSPLSTSTAISSADFNSLLQGANFAAAAYCDSNTKAGSKSVTCTGTGSDICPQASGATILGTFSNSGAVGYVARSGNNIVVAFQGSKSGKQFLDDFNVFQTPVDFWCSGCQVMGAFLNDWEVVSTGIIATIKQALVGHANSPILVLGHSLGAGVATFAAVDIQGNFTSSPVTLLSYASPRLGNQAWADWYTANGPKISKIYRVTHHKDEVPQIPHKSSYNSVWRHFGPEYYITKEDLSPAQSDIVMLAEQESDLGIDGKPGNITNHLNDPTEHRNYMIHLSGNTGC</sequence>